<dbReference type="RefSeq" id="WP_354023541.1">
    <property type="nucleotide sequence ID" value="NZ_JBEPSJ010000001.1"/>
</dbReference>
<dbReference type="PANTHER" id="PTHR43244:SF1">
    <property type="entry name" value="5,10-METHYLENETETRAHYDROMETHANOPTERIN REDUCTASE"/>
    <property type="match status" value="1"/>
</dbReference>
<sequence length="320" mass="33972">MLNDRAIGVSLPRDLPADRIVEFAQAAELLGFDELWIVEDCFFRGGIAQASVVLASTSTIHVGVGILPAAARNAAFATLEVNTLAELFPGRTTIGVGHGMPGWMRQVGAWPASPLTMLEETISAMRALLHGEKLAVEGRYVRLRDVELESAAPVPPLIVAGVRGPKSLEVAGRVADGTVLAEPVTPEYLAAVLRQVDAARPHRVIAYNVAAVHPDAAKARDLARTRLDWVGEPDGRVHIEPLPFADEFFALRESVDSNEAFAAELPDAWVDQLAVVGTVPMARARLDELHAAGAHSVVLLPAGPDPFAALEALAGLLPGE</sequence>
<reference evidence="3 4" key="1">
    <citation type="submission" date="2024-06" db="EMBL/GenBank/DDBJ databases">
        <title>Sorghum-associated microbial communities from plants grown in Nebraska, USA.</title>
        <authorList>
            <person name="Schachtman D."/>
        </authorList>
    </citation>
    <scope>NUCLEOTIDE SEQUENCE [LARGE SCALE GENOMIC DNA]</scope>
    <source>
        <strain evidence="3 4">2857</strain>
    </source>
</reference>
<feature type="domain" description="Luciferase-like" evidence="2">
    <location>
        <begin position="16"/>
        <end position="295"/>
    </location>
</feature>
<accession>A0ABV2QK79</accession>
<dbReference type="InterPro" id="IPR050564">
    <property type="entry name" value="F420-G6PD/mer"/>
</dbReference>
<keyword evidence="4" id="KW-1185">Reference proteome</keyword>
<evidence type="ECO:0000313" key="3">
    <source>
        <dbReference type="EMBL" id="MET4581362.1"/>
    </source>
</evidence>
<dbReference type="GO" id="GO:0018537">
    <property type="term" value="F:coenzyme F420-dependent N5,N10-methenyltetrahydromethanopterin reductase activity"/>
    <property type="evidence" value="ECO:0007669"/>
    <property type="project" value="UniProtKB-EC"/>
</dbReference>
<evidence type="ECO:0000313" key="4">
    <source>
        <dbReference type="Proteomes" id="UP001549257"/>
    </source>
</evidence>
<protein>
    <submittedName>
        <fullName evidence="3">5,10-methylenetetrahydromethanopterin reductase</fullName>
        <ecNumber evidence="3">1.5.98.2</ecNumber>
    </submittedName>
</protein>
<organism evidence="3 4">
    <name type="scientific">Conyzicola nivalis</name>
    <dbReference type="NCBI Taxonomy" id="1477021"/>
    <lineage>
        <taxon>Bacteria</taxon>
        <taxon>Bacillati</taxon>
        <taxon>Actinomycetota</taxon>
        <taxon>Actinomycetes</taxon>
        <taxon>Micrococcales</taxon>
        <taxon>Microbacteriaceae</taxon>
        <taxon>Conyzicola</taxon>
    </lineage>
</organism>
<proteinExistence type="predicted"/>
<dbReference type="EMBL" id="JBEPSJ010000001">
    <property type="protein sequence ID" value="MET4581362.1"/>
    <property type="molecule type" value="Genomic_DNA"/>
</dbReference>
<keyword evidence="1 3" id="KW-0560">Oxidoreductase</keyword>
<dbReference type="Gene3D" id="3.20.20.30">
    <property type="entry name" value="Luciferase-like domain"/>
    <property type="match status" value="1"/>
</dbReference>
<dbReference type="InterPro" id="IPR011251">
    <property type="entry name" value="Luciferase-like_dom"/>
</dbReference>
<dbReference type="InterPro" id="IPR036661">
    <property type="entry name" value="Luciferase-like_sf"/>
</dbReference>
<dbReference type="SUPFAM" id="SSF51679">
    <property type="entry name" value="Bacterial luciferase-like"/>
    <property type="match status" value="1"/>
</dbReference>
<dbReference type="CDD" id="cd01097">
    <property type="entry name" value="Tetrahydromethanopterin_reductase"/>
    <property type="match status" value="1"/>
</dbReference>
<evidence type="ECO:0000256" key="1">
    <source>
        <dbReference type="ARBA" id="ARBA00023002"/>
    </source>
</evidence>
<gene>
    <name evidence="3" type="ORF">ABIE21_000852</name>
</gene>
<dbReference type="EC" id="1.5.98.2" evidence="3"/>
<comment type="caution">
    <text evidence="3">The sequence shown here is derived from an EMBL/GenBank/DDBJ whole genome shotgun (WGS) entry which is preliminary data.</text>
</comment>
<dbReference type="PANTHER" id="PTHR43244">
    <property type="match status" value="1"/>
</dbReference>
<dbReference type="Proteomes" id="UP001549257">
    <property type="component" value="Unassembled WGS sequence"/>
</dbReference>
<name>A0ABV2QK79_9MICO</name>
<evidence type="ECO:0000259" key="2">
    <source>
        <dbReference type="Pfam" id="PF00296"/>
    </source>
</evidence>
<dbReference type="Pfam" id="PF00296">
    <property type="entry name" value="Bac_luciferase"/>
    <property type="match status" value="1"/>
</dbReference>